<keyword evidence="2" id="KW-0378">Hydrolase</keyword>
<dbReference type="InterPro" id="IPR036866">
    <property type="entry name" value="RibonucZ/Hydroxyglut_hydro"/>
</dbReference>
<dbReference type="InterPro" id="IPR001279">
    <property type="entry name" value="Metallo-B-lactamas"/>
</dbReference>
<reference evidence="3" key="1">
    <citation type="submission" date="2023-07" db="EMBL/GenBank/DDBJ databases">
        <title>Draft genome sequence of Agarivorans aestuarii strain ZMCS4, a CAZymes producing bacteria isolated from the marine brown algae Clodostephus spongiosus.</title>
        <authorList>
            <person name="Lorente B."/>
            <person name="Cabral C."/>
            <person name="Frias J."/>
            <person name="Faria J."/>
            <person name="Toubarro D."/>
        </authorList>
    </citation>
    <scope>NUCLEOTIDE SEQUENCE [LARGE SCALE GENOMIC DNA]</scope>
    <source>
        <strain evidence="3">ZMCS4</strain>
    </source>
</reference>
<dbReference type="EMBL" id="JAYDYW010000010">
    <property type="protein sequence ID" value="MEE1674782.1"/>
    <property type="molecule type" value="Genomic_DNA"/>
</dbReference>
<reference evidence="2 3" key="2">
    <citation type="submission" date="2023-12" db="EMBL/GenBank/DDBJ databases">
        <authorList>
            <consortium name="Cladostephus spongiosus"/>
            <person name="Lorente B."/>
            <person name="Cabral C."/>
            <person name="Frias J."/>
            <person name="Faria J."/>
            <person name="Toubarro D."/>
        </authorList>
    </citation>
    <scope>NUCLEOTIDE SEQUENCE [LARGE SCALE GENOMIC DNA]</scope>
    <source>
        <strain evidence="2 3">ZMCS4</strain>
    </source>
</reference>
<dbReference type="InterPro" id="IPR017693">
    <property type="entry name" value="Phosphonate_metab_PhnP"/>
</dbReference>
<proteinExistence type="predicted"/>
<comment type="caution">
    <text evidence="2">The sequence shown here is derived from an EMBL/GenBank/DDBJ whole genome shotgun (WGS) entry which is preliminary data.</text>
</comment>
<dbReference type="InterPro" id="IPR035682">
    <property type="entry name" value="PhnP_MBL"/>
</dbReference>
<dbReference type="Proteomes" id="UP001310248">
    <property type="component" value="Unassembled WGS sequence"/>
</dbReference>
<keyword evidence="3" id="KW-1185">Reference proteome</keyword>
<dbReference type="GO" id="GO:0103043">
    <property type="term" value="F:phosphoribosyl 1,2-cyclic phosphate phosphodiesterase activity"/>
    <property type="evidence" value="ECO:0007669"/>
    <property type="project" value="UniProtKB-EC"/>
</dbReference>
<sequence>MKLSLLGSGNVRGCPVYGCDCPACQRAILDPSKARLLCSAMLEVNGQQIIIDASHPQLQTRFPAGSIDAILLTHFHMDHVQALFELRWGLCDAIPVYHPDDPLGCDDLFKHPGILDFQPALAAMQTFQLANISVTPLALNHSKPTLGYLFSSEKGRIAYLTDTLGIPDKSWQQLLRRAPKYVVIDCSTSPLHSSSNHNNLNDVLELAHALPDSTWVLTHIGHDLDEYLMQHPKCLPSNVLVGHDELCLSL</sequence>
<dbReference type="Pfam" id="PF12706">
    <property type="entry name" value="Lactamase_B_2"/>
    <property type="match status" value="1"/>
</dbReference>
<accession>A0ABU7G5V3</accession>
<dbReference type="PANTHER" id="PTHR42663:SF6">
    <property type="entry name" value="HYDROLASE C777.06C-RELATED"/>
    <property type="match status" value="1"/>
</dbReference>
<evidence type="ECO:0000259" key="1">
    <source>
        <dbReference type="SMART" id="SM00849"/>
    </source>
</evidence>
<dbReference type="EC" id="3.1.4.55" evidence="2"/>
<gene>
    <name evidence="2" type="primary">phnP</name>
    <name evidence="2" type="ORF">SNR37_000101</name>
</gene>
<dbReference type="PANTHER" id="PTHR42663">
    <property type="entry name" value="HYDROLASE C777.06C-RELATED-RELATED"/>
    <property type="match status" value="1"/>
</dbReference>
<evidence type="ECO:0000313" key="3">
    <source>
        <dbReference type="Proteomes" id="UP001310248"/>
    </source>
</evidence>
<feature type="domain" description="Metallo-beta-lactamase" evidence="1">
    <location>
        <begin position="37"/>
        <end position="222"/>
    </location>
</feature>
<organism evidence="2 3">
    <name type="scientific">Agarivorans aestuarii</name>
    <dbReference type="NCBI Taxonomy" id="1563703"/>
    <lineage>
        <taxon>Bacteria</taxon>
        <taxon>Pseudomonadati</taxon>
        <taxon>Pseudomonadota</taxon>
        <taxon>Gammaproteobacteria</taxon>
        <taxon>Alteromonadales</taxon>
        <taxon>Alteromonadaceae</taxon>
        <taxon>Agarivorans</taxon>
    </lineage>
</organism>
<dbReference type="CDD" id="cd07736">
    <property type="entry name" value="PhnP-like_MBL-fold"/>
    <property type="match status" value="1"/>
</dbReference>
<evidence type="ECO:0000313" key="2">
    <source>
        <dbReference type="EMBL" id="MEE1674782.1"/>
    </source>
</evidence>
<dbReference type="SMART" id="SM00849">
    <property type="entry name" value="Lactamase_B"/>
    <property type="match status" value="1"/>
</dbReference>
<dbReference type="SUPFAM" id="SSF56281">
    <property type="entry name" value="Metallo-hydrolase/oxidoreductase"/>
    <property type="match status" value="1"/>
</dbReference>
<name>A0ABU7G5V3_9ALTE</name>
<dbReference type="NCBIfam" id="TIGR03307">
    <property type="entry name" value="PhnP"/>
    <property type="match status" value="1"/>
</dbReference>
<dbReference type="RefSeq" id="WP_329775830.1">
    <property type="nucleotide sequence ID" value="NZ_JAYDYW010000010.1"/>
</dbReference>
<dbReference type="Gene3D" id="3.60.15.10">
    <property type="entry name" value="Ribonuclease Z/Hydroxyacylglutathione hydrolase-like"/>
    <property type="match status" value="1"/>
</dbReference>
<protein>
    <submittedName>
        <fullName evidence="2">Phosphonate metabolism protein PhnP</fullName>
        <ecNumber evidence="2">3.1.4.55</ecNumber>
    </submittedName>
</protein>